<proteinExistence type="predicted"/>
<dbReference type="EMBL" id="PUEV01000103">
    <property type="protein sequence ID" value="PQM50519.1"/>
    <property type="molecule type" value="Genomic_DNA"/>
</dbReference>
<gene>
    <name evidence="1" type="ORF">C5U48_19845</name>
</gene>
<keyword evidence="2" id="KW-1185">Reference proteome</keyword>
<accession>A0A9X7IK96</accession>
<name>A0A9X7IK96_9MYCO</name>
<reference evidence="1 2" key="1">
    <citation type="submission" date="2018-02" db="EMBL/GenBank/DDBJ databases">
        <title>Draft genome sequence of Mycobacterium virginiense isolated from mud of a swine farm in Japan.</title>
        <authorList>
            <person name="Ohya K."/>
        </authorList>
    </citation>
    <scope>NUCLEOTIDE SEQUENCE [LARGE SCALE GENOMIC DNA]</scope>
    <source>
        <strain evidence="1 2">GF75</strain>
    </source>
</reference>
<organism evidence="1 2">
    <name type="scientific">Mycolicibacter virginiensis</name>
    <dbReference type="NCBI Taxonomy" id="1795032"/>
    <lineage>
        <taxon>Bacteria</taxon>
        <taxon>Bacillati</taxon>
        <taxon>Actinomycetota</taxon>
        <taxon>Actinomycetes</taxon>
        <taxon>Mycobacteriales</taxon>
        <taxon>Mycobacteriaceae</taxon>
        <taxon>Mycolicibacter</taxon>
    </lineage>
</organism>
<evidence type="ECO:0000313" key="1">
    <source>
        <dbReference type="EMBL" id="PQM50519.1"/>
    </source>
</evidence>
<dbReference type="RefSeq" id="WP_082108118.1">
    <property type="nucleotide sequence ID" value="NZ_PUEV01000103.1"/>
</dbReference>
<sequence length="137" mass="15572">MTRLLELFLKHLQALYLDPKYRITNSMTTGSPAENASLRVTGDTTSWQLINDRGQVYVAVAPTRLDTAENWFRLTTIRQYLDGVEERSTLLTDELATWLSHNKERVEALFVDARVEPSCKALIGLEEMKATELFGPP</sequence>
<comment type="caution">
    <text evidence="1">The sequence shown here is derived from an EMBL/GenBank/DDBJ whole genome shotgun (WGS) entry which is preliminary data.</text>
</comment>
<dbReference type="Proteomes" id="UP000237911">
    <property type="component" value="Unassembled WGS sequence"/>
</dbReference>
<evidence type="ECO:0000313" key="2">
    <source>
        <dbReference type="Proteomes" id="UP000237911"/>
    </source>
</evidence>
<protein>
    <submittedName>
        <fullName evidence="1">Uncharacterized protein</fullName>
    </submittedName>
</protein>
<dbReference type="AlphaFoldDB" id="A0A9X7IK96"/>